<gene>
    <name evidence="4" type="primary">SMKI13G1590</name>
    <name evidence="4" type="ORF">SMKI_13G1590</name>
</gene>
<feature type="coiled-coil region" evidence="2">
    <location>
        <begin position="474"/>
        <end position="580"/>
    </location>
</feature>
<feature type="region of interest" description="Disordered" evidence="3">
    <location>
        <begin position="14"/>
        <end position="55"/>
    </location>
</feature>
<dbReference type="Pfam" id="PF12757">
    <property type="entry name" value="Eisosome1"/>
    <property type="match status" value="1"/>
</dbReference>
<feature type="compositionally biased region" description="Polar residues" evidence="3">
    <location>
        <begin position="758"/>
        <end position="773"/>
    </location>
</feature>
<dbReference type="GeneID" id="80920384"/>
<dbReference type="EMBL" id="OX365769">
    <property type="protein sequence ID" value="CAI4035510.1"/>
    <property type="molecule type" value="Genomic_DNA"/>
</dbReference>
<feature type="compositionally biased region" description="Basic and acidic residues" evidence="3">
    <location>
        <begin position="726"/>
        <end position="744"/>
    </location>
</feature>
<reference evidence="4" key="1">
    <citation type="submission" date="2022-10" db="EMBL/GenBank/DDBJ databases">
        <authorList>
            <person name="Byrne P K."/>
        </authorList>
    </citation>
    <scope>NUCLEOTIDE SEQUENCE</scope>
    <source>
        <strain evidence="4">IFO1815</strain>
    </source>
</reference>
<feature type="compositionally biased region" description="Basic residues" evidence="3">
    <location>
        <begin position="34"/>
        <end position="47"/>
    </location>
</feature>
<dbReference type="GO" id="GO:0070941">
    <property type="term" value="P:eisosome assembly"/>
    <property type="evidence" value="ECO:0007669"/>
    <property type="project" value="TreeGrafter"/>
</dbReference>
<dbReference type="Proteomes" id="UP001161438">
    <property type="component" value="Chromosome 13"/>
</dbReference>
<protein>
    <recommendedName>
        <fullName evidence="6">Eisosome protein 1</fullName>
    </recommendedName>
</protein>
<feature type="compositionally biased region" description="Low complexity" evidence="3">
    <location>
        <begin position="149"/>
        <end position="158"/>
    </location>
</feature>
<evidence type="ECO:0008006" key="6">
    <source>
        <dbReference type="Google" id="ProtNLM"/>
    </source>
</evidence>
<dbReference type="InterPro" id="IPR024527">
    <property type="entry name" value="Eisosome1"/>
</dbReference>
<proteinExistence type="inferred from homology"/>
<accession>A0AA35IU46</accession>
<evidence type="ECO:0000256" key="2">
    <source>
        <dbReference type="SAM" id="Coils"/>
    </source>
</evidence>
<dbReference type="PANTHER" id="PTHR28298">
    <property type="entry name" value="EISOSOME PROTEIN 1"/>
    <property type="match status" value="1"/>
</dbReference>
<comment type="similarity">
    <text evidence="1">Belongs to the EIS1 family.</text>
</comment>
<feature type="compositionally biased region" description="Polar residues" evidence="3">
    <location>
        <begin position="128"/>
        <end position="140"/>
    </location>
</feature>
<feature type="region of interest" description="Disordered" evidence="3">
    <location>
        <begin position="710"/>
        <end position="837"/>
    </location>
</feature>
<evidence type="ECO:0000256" key="1">
    <source>
        <dbReference type="ARBA" id="ARBA00008528"/>
    </source>
</evidence>
<evidence type="ECO:0000313" key="5">
    <source>
        <dbReference type="Proteomes" id="UP001161438"/>
    </source>
</evidence>
<dbReference type="AlphaFoldDB" id="A0AA35IU46"/>
<feature type="region of interest" description="Disordered" evidence="3">
    <location>
        <begin position="117"/>
        <end position="158"/>
    </location>
</feature>
<feature type="compositionally biased region" description="Low complexity" evidence="3">
    <location>
        <begin position="20"/>
        <end position="33"/>
    </location>
</feature>
<keyword evidence="2" id="KW-0175">Coiled coil</keyword>
<evidence type="ECO:0000313" key="4">
    <source>
        <dbReference type="EMBL" id="CAI4035510.1"/>
    </source>
</evidence>
<dbReference type="PANTHER" id="PTHR28298:SF1">
    <property type="entry name" value="EISOSOME PROTEIN 1"/>
    <property type="match status" value="1"/>
</dbReference>
<organism evidence="4 5">
    <name type="scientific">Saccharomyces mikatae IFO 1815</name>
    <dbReference type="NCBI Taxonomy" id="226126"/>
    <lineage>
        <taxon>Eukaryota</taxon>
        <taxon>Fungi</taxon>
        <taxon>Dikarya</taxon>
        <taxon>Ascomycota</taxon>
        <taxon>Saccharomycotina</taxon>
        <taxon>Saccharomycetes</taxon>
        <taxon>Saccharomycetales</taxon>
        <taxon>Saccharomycetaceae</taxon>
        <taxon>Saccharomyces</taxon>
    </lineage>
</organism>
<keyword evidence="5" id="KW-1185">Reference proteome</keyword>
<name>A0AA35IU46_SACMI</name>
<dbReference type="RefSeq" id="XP_056078630.1">
    <property type="nucleotide sequence ID" value="XM_056224743.1"/>
</dbReference>
<feature type="compositionally biased region" description="Basic and acidic residues" evidence="3">
    <location>
        <begin position="774"/>
        <end position="787"/>
    </location>
</feature>
<sequence>MSLISAVEERDIPNIGKSLSGGESRTSSITSSKKSLKRASRSQKKPRVYQTTGEPLSREALYKAKLKYGVYQSPAQSYSIGVSDAHAASDKAANLAHDNQTPVEAYKRMFIDPNATKAASKMGPRVIRQNSITSKNSQEPQTKRKAKESSGAAASKAYSMTMETSSLSSQTNNRSYSITSASSVLSGASTSLSNTINPKPKTMNLEKVLMGAEKKAESRIKERWEPEKANFQYGVKTDEHGRLNQFSFSNDMMNNIMAKVDAPKAQNLQKDKKLAAEQEATSMKFALGAANAVKDMHPGQDIDKSLALKAQKRDTYLSQLTSQQVLTLARANVDKQLDIIEKSDMHKKLFTNMEYNKAAVAVAQSNQQKKTEFHNKINMGGGLFLSPEDITKIASGLISPVLGEVSERAEAQRAMDEEIAERTEAYSNSLNEWESMERSMISNDAKILTTTANRQQTEKKVTQEKVKASYDALVARMDAKVAESESLLEDSKNKEIEFKKQMQQELQDEKARLDQDLEEWGRNCEQDITEARKEQEELLKPYHEDLANAEAEHKTLVEERDSINAEISRLQDAIVDHKRKITNYGNDLDAQKNRNVREDDKLVELGKAKESLESHLNDNVIILANKAKEQAELSTKEARLKQLEVDSLINERKSELNATEIDLKKEKLNLLEAMKDVASARGDDKIDEEKVKRLIGMTSGEYFTQNKSVKKSVEVLPTQLEEKEEGEGGNKEEATDLKSKDSDGGKNPVDITAKKTTETGSNAPTQETEGNNLESKKESADGDEPKNSRKLSVSQKKADSKPVGVSPDSLEHTFSGFSQGSSIEDDNQDVIDNQTEK</sequence>
<evidence type="ECO:0000256" key="3">
    <source>
        <dbReference type="SAM" id="MobiDB-lite"/>
    </source>
</evidence>